<dbReference type="GO" id="GO:0005549">
    <property type="term" value="F:odorant binding"/>
    <property type="evidence" value="ECO:0007669"/>
    <property type="project" value="InterPro"/>
</dbReference>
<feature type="signal peptide" evidence="1">
    <location>
        <begin position="1"/>
        <end position="15"/>
    </location>
</feature>
<evidence type="ECO:0000313" key="3">
    <source>
        <dbReference type="Proteomes" id="UP001353858"/>
    </source>
</evidence>
<dbReference type="CDD" id="cd23992">
    <property type="entry name" value="PBP_GOBP"/>
    <property type="match status" value="1"/>
</dbReference>
<dbReference type="Proteomes" id="UP001353858">
    <property type="component" value="Unassembled WGS sequence"/>
</dbReference>
<dbReference type="AlphaFoldDB" id="A0AAN7P8Q5"/>
<dbReference type="InterPro" id="IPR006170">
    <property type="entry name" value="PBP/GOBP"/>
</dbReference>
<dbReference type="SMART" id="SM00708">
    <property type="entry name" value="PhBP"/>
    <property type="match status" value="1"/>
</dbReference>
<dbReference type="EMBL" id="JARPUR010000003">
    <property type="protein sequence ID" value="KAK4879582.1"/>
    <property type="molecule type" value="Genomic_DNA"/>
</dbReference>
<proteinExistence type="predicted"/>
<organism evidence="2 3">
    <name type="scientific">Aquatica leii</name>
    <dbReference type="NCBI Taxonomy" id="1421715"/>
    <lineage>
        <taxon>Eukaryota</taxon>
        <taxon>Metazoa</taxon>
        <taxon>Ecdysozoa</taxon>
        <taxon>Arthropoda</taxon>
        <taxon>Hexapoda</taxon>
        <taxon>Insecta</taxon>
        <taxon>Pterygota</taxon>
        <taxon>Neoptera</taxon>
        <taxon>Endopterygota</taxon>
        <taxon>Coleoptera</taxon>
        <taxon>Polyphaga</taxon>
        <taxon>Elateriformia</taxon>
        <taxon>Elateroidea</taxon>
        <taxon>Lampyridae</taxon>
        <taxon>Luciolinae</taxon>
        <taxon>Aquatica</taxon>
    </lineage>
</organism>
<accession>A0AAN7P8Q5</accession>
<name>A0AAN7P8Q5_9COLE</name>
<evidence type="ECO:0000313" key="2">
    <source>
        <dbReference type="EMBL" id="KAK4879582.1"/>
    </source>
</evidence>
<dbReference type="InterPro" id="IPR036728">
    <property type="entry name" value="PBP_GOBP_sf"/>
</dbReference>
<gene>
    <name evidence="2" type="ORF">RN001_007728</name>
</gene>
<comment type="caution">
    <text evidence="2">The sequence shown here is derived from an EMBL/GenBank/DDBJ whole genome shotgun (WGS) entry which is preliminary data.</text>
</comment>
<keyword evidence="3" id="KW-1185">Reference proteome</keyword>
<reference evidence="3" key="1">
    <citation type="submission" date="2023-01" db="EMBL/GenBank/DDBJ databases">
        <title>Key to firefly adult light organ development and bioluminescence: homeobox transcription factors regulate luciferase expression and transportation to peroxisome.</title>
        <authorList>
            <person name="Fu X."/>
        </authorList>
    </citation>
    <scope>NUCLEOTIDE SEQUENCE [LARGE SCALE GENOMIC DNA]</scope>
</reference>
<dbReference type="SUPFAM" id="SSF47565">
    <property type="entry name" value="Insect pheromone/odorant-binding proteins"/>
    <property type="match status" value="1"/>
</dbReference>
<dbReference type="Pfam" id="PF01395">
    <property type="entry name" value="PBP_GOBP"/>
    <property type="match status" value="1"/>
</dbReference>
<keyword evidence="1" id="KW-0732">Signal</keyword>
<sequence length="130" mass="14811">MKLILILSVVWSAYSASLPPSVIQSWNNVVAPYQETCIQESEVDPDIARNMFVRSELPNEEHMRCYLKCLHEKLNFYLPNGDLDKDLMVKTFVHITPEIGDMCFAKFGSEPNHCLKSYRIAICGVQSAVE</sequence>
<dbReference type="Gene3D" id="1.10.238.20">
    <property type="entry name" value="Pheromone/general odorant binding protein domain"/>
    <property type="match status" value="1"/>
</dbReference>
<feature type="chain" id="PRO_5042954401" evidence="1">
    <location>
        <begin position="16"/>
        <end position="130"/>
    </location>
</feature>
<evidence type="ECO:0000256" key="1">
    <source>
        <dbReference type="SAM" id="SignalP"/>
    </source>
</evidence>
<protein>
    <submittedName>
        <fullName evidence="2">Uncharacterized protein</fullName>
    </submittedName>
</protein>